<evidence type="ECO:0000313" key="2">
    <source>
        <dbReference type="Proteomes" id="UP000005239"/>
    </source>
</evidence>
<name>A0A2A6BQQ0_PRIPA</name>
<reference evidence="2" key="1">
    <citation type="journal article" date="2008" name="Nat. Genet.">
        <title>The Pristionchus pacificus genome provides a unique perspective on nematode lifestyle and parasitism.</title>
        <authorList>
            <person name="Dieterich C."/>
            <person name="Clifton S.W."/>
            <person name="Schuster L.N."/>
            <person name="Chinwalla A."/>
            <person name="Delehaunty K."/>
            <person name="Dinkelacker I."/>
            <person name="Fulton L."/>
            <person name="Fulton R."/>
            <person name="Godfrey J."/>
            <person name="Minx P."/>
            <person name="Mitreva M."/>
            <person name="Roeseler W."/>
            <person name="Tian H."/>
            <person name="Witte H."/>
            <person name="Yang S.P."/>
            <person name="Wilson R.K."/>
            <person name="Sommer R.J."/>
        </authorList>
    </citation>
    <scope>NUCLEOTIDE SEQUENCE [LARGE SCALE GENOMIC DNA]</scope>
    <source>
        <strain evidence="2">PS312</strain>
    </source>
</reference>
<keyword evidence="2" id="KW-1185">Reference proteome</keyword>
<gene>
    <name evidence="1" type="primary">WBGene00274978</name>
</gene>
<evidence type="ECO:0000313" key="1">
    <source>
        <dbReference type="EnsemblMetazoa" id="PPA36609.1"/>
    </source>
</evidence>
<sequence>MMKVFLACALTLVSSLEHAPTVDDCSKCIAHKVSLPITHSPLFYSLSQECRPVDGPHSRPFHCICPNDYIMKNCSSWCPISLSRPTSSLSEPACLRARSDDGSIIKCVIPKSILTHRPDECSEYVQKKNDDLHQEWSCFKGKFHEVRGYEGNLFYTCEADATTKSEIMSNESQLFSLFMNGTSKDHRGSTIIYVGTHIHESLNVFVTPVQTRFGTSVAVQIREETNSTKSEDWNGILHHVDSLDWEKDSTASNLRICVFGK</sequence>
<organism evidence="1 2">
    <name type="scientific">Pristionchus pacificus</name>
    <name type="common">Parasitic nematode worm</name>
    <dbReference type="NCBI Taxonomy" id="54126"/>
    <lineage>
        <taxon>Eukaryota</taxon>
        <taxon>Metazoa</taxon>
        <taxon>Ecdysozoa</taxon>
        <taxon>Nematoda</taxon>
        <taxon>Chromadorea</taxon>
        <taxon>Rhabditida</taxon>
        <taxon>Rhabditina</taxon>
        <taxon>Diplogasteromorpha</taxon>
        <taxon>Diplogasteroidea</taxon>
        <taxon>Neodiplogasteridae</taxon>
        <taxon>Pristionchus</taxon>
    </lineage>
</organism>
<dbReference type="Proteomes" id="UP000005239">
    <property type="component" value="Unassembled WGS sequence"/>
</dbReference>
<reference evidence="1" key="2">
    <citation type="submission" date="2022-06" db="UniProtKB">
        <authorList>
            <consortium name="EnsemblMetazoa"/>
        </authorList>
    </citation>
    <scope>IDENTIFICATION</scope>
    <source>
        <strain evidence="1">PS312</strain>
    </source>
</reference>
<dbReference type="AlphaFoldDB" id="A0A2A6BQQ0"/>
<dbReference type="EnsemblMetazoa" id="PPA36609.1">
    <property type="protein sequence ID" value="PPA36609.1"/>
    <property type="gene ID" value="WBGene00274978"/>
</dbReference>
<protein>
    <submittedName>
        <fullName evidence="1">Uncharacterized protein</fullName>
    </submittedName>
</protein>
<accession>A0A8R1UR31</accession>
<proteinExistence type="predicted"/>
<accession>A0A2A6BQQ0</accession>